<organism evidence="2 3">
    <name type="scientific">Planobispora siamensis</name>
    <dbReference type="NCBI Taxonomy" id="936338"/>
    <lineage>
        <taxon>Bacteria</taxon>
        <taxon>Bacillati</taxon>
        <taxon>Actinomycetota</taxon>
        <taxon>Actinomycetes</taxon>
        <taxon>Streptosporangiales</taxon>
        <taxon>Streptosporangiaceae</taxon>
        <taxon>Planobispora</taxon>
    </lineage>
</organism>
<feature type="domain" description="STAS" evidence="1">
    <location>
        <begin position="30"/>
        <end position="92"/>
    </location>
</feature>
<proteinExistence type="predicted"/>
<dbReference type="Gene3D" id="3.30.750.24">
    <property type="entry name" value="STAS domain"/>
    <property type="match status" value="1"/>
</dbReference>
<gene>
    <name evidence="2" type="ORF">Psi01_86040</name>
</gene>
<dbReference type="PROSITE" id="PS50801">
    <property type="entry name" value="STAS"/>
    <property type="match status" value="1"/>
</dbReference>
<dbReference type="Pfam" id="PF13466">
    <property type="entry name" value="STAS_2"/>
    <property type="match status" value="1"/>
</dbReference>
<dbReference type="InterPro" id="IPR002645">
    <property type="entry name" value="STAS_dom"/>
</dbReference>
<dbReference type="InterPro" id="IPR036513">
    <property type="entry name" value="STAS_dom_sf"/>
</dbReference>
<dbReference type="AlphaFoldDB" id="A0A8J3STA0"/>
<reference evidence="2 3" key="1">
    <citation type="submission" date="2021-01" db="EMBL/GenBank/DDBJ databases">
        <title>Whole genome shotgun sequence of Planobispora siamensis NBRC 107568.</title>
        <authorList>
            <person name="Komaki H."/>
            <person name="Tamura T."/>
        </authorList>
    </citation>
    <scope>NUCLEOTIDE SEQUENCE [LARGE SCALE GENOMIC DNA]</scope>
    <source>
        <strain evidence="2 3">NBRC 107568</strain>
    </source>
</reference>
<name>A0A8J3STA0_9ACTN</name>
<dbReference type="CDD" id="cd07043">
    <property type="entry name" value="STAS_anti-anti-sigma_factors"/>
    <property type="match status" value="1"/>
</dbReference>
<protein>
    <recommendedName>
        <fullName evidence="1">STAS domain-containing protein</fullName>
    </recommendedName>
</protein>
<dbReference type="SUPFAM" id="SSF52091">
    <property type="entry name" value="SpoIIaa-like"/>
    <property type="match status" value="1"/>
</dbReference>
<accession>A0A8J3STA0</accession>
<keyword evidence="3" id="KW-1185">Reference proteome</keyword>
<comment type="caution">
    <text evidence="2">The sequence shown here is derived from an EMBL/GenBank/DDBJ whole genome shotgun (WGS) entry which is preliminary data.</text>
</comment>
<evidence type="ECO:0000313" key="2">
    <source>
        <dbReference type="EMBL" id="GIH97974.1"/>
    </source>
</evidence>
<evidence type="ECO:0000313" key="3">
    <source>
        <dbReference type="Proteomes" id="UP000619788"/>
    </source>
</evidence>
<dbReference type="Proteomes" id="UP000619788">
    <property type="component" value="Unassembled WGS sequence"/>
</dbReference>
<dbReference type="RefSeq" id="WP_204069949.1">
    <property type="nucleotide sequence ID" value="NZ_BOOJ01000127.1"/>
</dbReference>
<sequence length="132" mass="13908">MTLPHDDAGAPDGAACHGVIGAVLYADRHLRLIYHPHPGATLIHLIDEVDAGNCAALAETLARAGHGDDCLLIDVQRLRFIDAGGMRVLAKLCATGAAQLINVPPYLQRLADLLELPLRISGPDGGTTHDSH</sequence>
<evidence type="ECO:0000259" key="1">
    <source>
        <dbReference type="PROSITE" id="PS50801"/>
    </source>
</evidence>
<dbReference type="EMBL" id="BOOJ01000127">
    <property type="protein sequence ID" value="GIH97974.1"/>
    <property type="molecule type" value="Genomic_DNA"/>
</dbReference>
<dbReference type="InterPro" id="IPR058548">
    <property type="entry name" value="MlaB-like_STAS"/>
</dbReference>